<gene>
    <name evidence="4" type="ORF">ACFOND_10800</name>
</gene>
<dbReference type="SUPFAM" id="SSF55073">
    <property type="entry name" value="Nucleotide cyclase"/>
    <property type="match status" value="1"/>
</dbReference>
<accession>A0ABV7WSG1</accession>
<dbReference type="InterPro" id="IPR029787">
    <property type="entry name" value="Nucleotide_cyclase"/>
</dbReference>
<comment type="caution">
    <text evidence="4">The sequence shown here is derived from an EMBL/GenBank/DDBJ whole genome shotgun (WGS) entry which is preliminary data.</text>
</comment>
<feature type="modified residue" description="4-aspartylphosphate" evidence="2">
    <location>
        <position position="57"/>
    </location>
</feature>
<dbReference type="InterPro" id="IPR001789">
    <property type="entry name" value="Sig_transdc_resp-reg_receiver"/>
</dbReference>
<dbReference type="PROSITE" id="PS50110">
    <property type="entry name" value="RESPONSE_REGULATORY"/>
    <property type="match status" value="1"/>
</dbReference>
<dbReference type="Gene3D" id="3.40.50.2300">
    <property type="match status" value="1"/>
</dbReference>
<dbReference type="InterPro" id="IPR011006">
    <property type="entry name" value="CheY-like_superfamily"/>
</dbReference>
<organism evidence="4 5">
    <name type="scientific">Reinekea marina</name>
    <dbReference type="NCBI Taxonomy" id="1310421"/>
    <lineage>
        <taxon>Bacteria</taxon>
        <taxon>Pseudomonadati</taxon>
        <taxon>Pseudomonadota</taxon>
        <taxon>Gammaproteobacteria</taxon>
        <taxon>Oceanospirillales</taxon>
        <taxon>Saccharospirillaceae</taxon>
        <taxon>Reinekea</taxon>
    </lineage>
</organism>
<name>A0ABV7WSG1_9GAMM</name>
<dbReference type="SMART" id="SM00448">
    <property type="entry name" value="REC"/>
    <property type="match status" value="1"/>
</dbReference>
<protein>
    <submittedName>
        <fullName evidence="4">Response regulator</fullName>
    </submittedName>
</protein>
<dbReference type="Pfam" id="PF00072">
    <property type="entry name" value="Response_reg"/>
    <property type="match status" value="1"/>
</dbReference>
<dbReference type="InterPro" id="IPR050595">
    <property type="entry name" value="Bact_response_regulator"/>
</dbReference>
<dbReference type="Pfam" id="PF00990">
    <property type="entry name" value="GGDEF"/>
    <property type="match status" value="1"/>
</dbReference>
<evidence type="ECO:0000313" key="4">
    <source>
        <dbReference type="EMBL" id="MFC3702132.1"/>
    </source>
</evidence>
<keyword evidence="5" id="KW-1185">Reference proteome</keyword>
<evidence type="ECO:0000256" key="1">
    <source>
        <dbReference type="ARBA" id="ARBA00022553"/>
    </source>
</evidence>
<evidence type="ECO:0000259" key="3">
    <source>
        <dbReference type="PROSITE" id="PS50110"/>
    </source>
</evidence>
<proteinExistence type="predicted"/>
<dbReference type="PANTHER" id="PTHR44591">
    <property type="entry name" value="STRESS RESPONSE REGULATOR PROTEIN 1"/>
    <property type="match status" value="1"/>
</dbReference>
<dbReference type="Gene3D" id="3.30.70.270">
    <property type="match status" value="1"/>
</dbReference>
<feature type="domain" description="Response regulatory" evidence="3">
    <location>
        <begin position="7"/>
        <end position="126"/>
    </location>
</feature>
<sequence length="324" mass="36660">MQALTASIMIVDDTKFSSAVVKKYLDATGFTDIRIADNAIDAISMLKERNADILLADWLMPGMDGLALTQLVRELNRRKNEFTYIMLLTAKEETTDLKEAFASGVDDFIGKTSLKNQLLPRIYAAQRISQVQNSLLQRERKIKEQYKKLSILNRTDPTTGVGNLKFLEHQLSRYLKQHKGRSGHLGLLLCRIDNFESIRKLKDRKDSNHLLKLIGKRLQDVARPLDDVARINESTFAIALYGHEPSFITQALVRRVQDSLFVKAYPVGGDFHHLKGTLQYDIVDSSTATPADASSFLAQALDRLNNLVEGHSVFFWEDDEISYA</sequence>
<dbReference type="InterPro" id="IPR043128">
    <property type="entry name" value="Rev_trsase/Diguanyl_cyclase"/>
</dbReference>
<dbReference type="Proteomes" id="UP001595710">
    <property type="component" value="Unassembled WGS sequence"/>
</dbReference>
<dbReference type="SUPFAM" id="SSF52172">
    <property type="entry name" value="CheY-like"/>
    <property type="match status" value="1"/>
</dbReference>
<evidence type="ECO:0000313" key="5">
    <source>
        <dbReference type="Proteomes" id="UP001595710"/>
    </source>
</evidence>
<dbReference type="SMART" id="SM00267">
    <property type="entry name" value="GGDEF"/>
    <property type="match status" value="1"/>
</dbReference>
<dbReference type="RefSeq" id="WP_290281546.1">
    <property type="nucleotide sequence ID" value="NZ_JAUFQI010000001.1"/>
</dbReference>
<reference evidence="5" key="1">
    <citation type="journal article" date="2019" name="Int. J. Syst. Evol. Microbiol.">
        <title>The Global Catalogue of Microorganisms (GCM) 10K type strain sequencing project: providing services to taxonomists for standard genome sequencing and annotation.</title>
        <authorList>
            <consortium name="The Broad Institute Genomics Platform"/>
            <consortium name="The Broad Institute Genome Sequencing Center for Infectious Disease"/>
            <person name="Wu L."/>
            <person name="Ma J."/>
        </authorList>
    </citation>
    <scope>NUCLEOTIDE SEQUENCE [LARGE SCALE GENOMIC DNA]</scope>
    <source>
        <strain evidence="5">CECT 8288</strain>
    </source>
</reference>
<dbReference type="EMBL" id="JBHRYN010000012">
    <property type="protein sequence ID" value="MFC3702132.1"/>
    <property type="molecule type" value="Genomic_DNA"/>
</dbReference>
<dbReference type="PANTHER" id="PTHR44591:SF3">
    <property type="entry name" value="RESPONSE REGULATORY DOMAIN-CONTAINING PROTEIN"/>
    <property type="match status" value="1"/>
</dbReference>
<evidence type="ECO:0000256" key="2">
    <source>
        <dbReference type="PROSITE-ProRule" id="PRU00169"/>
    </source>
</evidence>
<keyword evidence="1 2" id="KW-0597">Phosphoprotein</keyword>
<dbReference type="InterPro" id="IPR000160">
    <property type="entry name" value="GGDEF_dom"/>
</dbReference>